<dbReference type="GO" id="GO:0003677">
    <property type="term" value="F:DNA binding"/>
    <property type="evidence" value="ECO:0007669"/>
    <property type="project" value="UniProtKB-KW"/>
</dbReference>
<dbReference type="GO" id="GO:0000166">
    <property type="term" value="F:nucleotide binding"/>
    <property type="evidence" value="ECO:0007669"/>
    <property type="project" value="InterPro"/>
</dbReference>
<evidence type="ECO:0000256" key="1">
    <source>
        <dbReference type="ARBA" id="ARBA00005755"/>
    </source>
</evidence>
<feature type="domain" description="DNA-directed DNA polymerase family B multifunctional" evidence="13">
    <location>
        <begin position="345"/>
        <end position="690"/>
    </location>
</feature>
<evidence type="ECO:0000259" key="13">
    <source>
        <dbReference type="Pfam" id="PF00136"/>
    </source>
</evidence>
<keyword evidence="9" id="KW-1194">Viral DNA replication</keyword>
<dbReference type="Pfam" id="PF00136">
    <property type="entry name" value="DNA_pol_B"/>
    <property type="match status" value="1"/>
</dbReference>
<dbReference type="PROSITE" id="PS00116">
    <property type="entry name" value="DNA_POLYMERASE_B"/>
    <property type="match status" value="1"/>
</dbReference>
<dbReference type="InterPro" id="IPR050240">
    <property type="entry name" value="DNA_pol_type-B"/>
</dbReference>
<dbReference type="InterPro" id="IPR023211">
    <property type="entry name" value="DNA_pol_palm_dom_sf"/>
</dbReference>
<dbReference type="SUPFAM" id="SSF53098">
    <property type="entry name" value="Ribonuclease H-like"/>
    <property type="match status" value="1"/>
</dbReference>
<keyword evidence="10 12" id="KW-0238">DNA-binding</keyword>
<gene>
    <name evidence="15" type="ORF">UFOVP132_213</name>
</gene>
<evidence type="ECO:0000313" key="15">
    <source>
        <dbReference type="EMBL" id="CAB4131692.1"/>
    </source>
</evidence>
<evidence type="ECO:0000256" key="5">
    <source>
        <dbReference type="ARBA" id="ARBA00022722"/>
    </source>
</evidence>
<evidence type="ECO:0000256" key="11">
    <source>
        <dbReference type="ARBA" id="ARBA00049244"/>
    </source>
</evidence>
<keyword evidence="6" id="KW-0378">Hydrolase</keyword>
<reference evidence="15" key="1">
    <citation type="submission" date="2020-04" db="EMBL/GenBank/DDBJ databases">
        <authorList>
            <person name="Chiriac C."/>
            <person name="Salcher M."/>
            <person name="Ghai R."/>
            <person name="Kavagutti S V."/>
        </authorList>
    </citation>
    <scope>NUCLEOTIDE SEQUENCE</scope>
</reference>
<dbReference type="InterPro" id="IPR006172">
    <property type="entry name" value="DNA-dir_DNA_pol_B"/>
</dbReference>
<evidence type="ECO:0000259" key="14">
    <source>
        <dbReference type="Pfam" id="PF03104"/>
    </source>
</evidence>
<name>A0A6J5LDR8_9CAUD</name>
<evidence type="ECO:0000256" key="3">
    <source>
        <dbReference type="ARBA" id="ARBA00022695"/>
    </source>
</evidence>
<dbReference type="GO" id="GO:0003887">
    <property type="term" value="F:DNA-directed DNA polymerase activity"/>
    <property type="evidence" value="ECO:0007669"/>
    <property type="project" value="UniProtKB-KW"/>
</dbReference>
<comment type="catalytic activity">
    <reaction evidence="11 12">
        <text>DNA(n) + a 2'-deoxyribonucleoside 5'-triphosphate = DNA(n+1) + diphosphate</text>
        <dbReference type="Rhea" id="RHEA:22508"/>
        <dbReference type="Rhea" id="RHEA-COMP:17339"/>
        <dbReference type="Rhea" id="RHEA-COMP:17340"/>
        <dbReference type="ChEBI" id="CHEBI:33019"/>
        <dbReference type="ChEBI" id="CHEBI:61560"/>
        <dbReference type="ChEBI" id="CHEBI:173112"/>
        <dbReference type="EC" id="2.7.7.7"/>
    </reaction>
</comment>
<dbReference type="InterPro" id="IPR043502">
    <property type="entry name" value="DNA/RNA_pol_sf"/>
</dbReference>
<dbReference type="InterPro" id="IPR006134">
    <property type="entry name" value="DNA-dir_DNA_pol_B_multi_dom"/>
</dbReference>
<sequence length="835" mass="97765">MTRFYTHVYMRGNKIYVRGYQNGKPFREEEHYQPYLFEYVPNQNSKYKSLDGRPVRRRDFSSIKEARDYVKLMEDVSNKQMFGTTLYQYVYLNDEFSGDVEYDPSVISVVSIDIETPTDQGFPDPTVAETPVSNITISKNGKIVVFGCEYYKVKEPNVYYFLCKNEEEMLRKFLMVWNDEDWAPDVLTGWNIDGFDVPYLYNRITKLLGENEARKLSPWRMVEAREVKMKSGEVKIIYDLVGIAVLDYLELYKKFSFTNQESYKLDHIANLVLGENKLDYSEYNSLYDFYKKDYERFVDYNIHDTVLVERLEDKLGMIKQVFALAYDAKVNYNDVLTTTRQWDIIIHNYLMKDNIVVPFFSAFKEDFTLVGGYVKEVQIGMHKWVVSFDLNSLYPHLIMQYNISPETFVGRQRNVPSIDNIIKGMYRAPDGNEAVAANGCTYRKDKQGFLPALMEKMYDDRVVYKNLMLDAKKRYEQTKSKEDEKLISRYHNLQLAKKIQLNSAYGALGNRYFRWFSFDNAEAITTSGQLSIRWIESRMNEYMNKICKTKGVDYVIASDTDSIYVTFKNLIPAGADELESVKLIDQFCETKIQHYINSCYDELAGMMNAYQQKMQMKRETIANKGIWKEKKMYILNAWNVEGVQYDKPKLKMSGIEAVRSSTPKKCREAIKTALEVLMNQTEPEFQKFIADFKLKFMEMPFEEVAFPRGVRLMGYKTSPTGGSYKTTYKLGDKSLPIQVRGALLYNDMIKRMGLEKKYDMIKEGDKIKFAYLTSPNPLRSNVIAVLDVLPPEFKLDMHIDRDMQFDKTFLDPLKSITEVIGWQIEKKATLQSFFY</sequence>
<dbReference type="GO" id="GO:0039693">
    <property type="term" value="P:viral DNA genome replication"/>
    <property type="evidence" value="ECO:0007669"/>
    <property type="project" value="UniProtKB-KW"/>
</dbReference>
<comment type="similarity">
    <text evidence="1 12">Belongs to the DNA polymerase type-B family.</text>
</comment>
<proteinExistence type="inferred from homology"/>
<keyword evidence="8 12" id="KW-0239">DNA-directed DNA polymerase</keyword>
<evidence type="ECO:0000256" key="6">
    <source>
        <dbReference type="ARBA" id="ARBA00022801"/>
    </source>
</evidence>
<evidence type="ECO:0000256" key="7">
    <source>
        <dbReference type="ARBA" id="ARBA00022839"/>
    </source>
</evidence>
<protein>
    <recommendedName>
        <fullName evidence="12">DNA polymerase</fullName>
        <ecNumber evidence="12">2.7.7.7</ecNumber>
    </recommendedName>
</protein>
<dbReference type="EC" id="2.7.7.7" evidence="12"/>
<dbReference type="InterPro" id="IPR036397">
    <property type="entry name" value="RNaseH_sf"/>
</dbReference>
<keyword evidence="3 12" id="KW-0548">Nucleotidyltransferase</keyword>
<dbReference type="Gene3D" id="3.90.1600.10">
    <property type="entry name" value="Palm domain of DNA polymerase"/>
    <property type="match status" value="1"/>
</dbReference>
<evidence type="ECO:0000256" key="12">
    <source>
        <dbReference type="RuleBase" id="RU000442"/>
    </source>
</evidence>
<dbReference type="GO" id="GO:0004527">
    <property type="term" value="F:exonuclease activity"/>
    <property type="evidence" value="ECO:0007669"/>
    <property type="project" value="UniProtKB-KW"/>
</dbReference>
<evidence type="ECO:0000256" key="10">
    <source>
        <dbReference type="ARBA" id="ARBA00023125"/>
    </source>
</evidence>
<accession>A0A6J5LDR8</accession>
<evidence type="ECO:0000256" key="2">
    <source>
        <dbReference type="ARBA" id="ARBA00022679"/>
    </source>
</evidence>
<keyword evidence="4 12" id="KW-0235">DNA replication</keyword>
<dbReference type="PANTHER" id="PTHR10322:SF23">
    <property type="entry name" value="DNA POLYMERASE DELTA CATALYTIC SUBUNIT"/>
    <property type="match status" value="1"/>
</dbReference>
<keyword evidence="5" id="KW-0540">Nuclease</keyword>
<evidence type="ECO:0000256" key="9">
    <source>
        <dbReference type="ARBA" id="ARBA00023109"/>
    </source>
</evidence>
<keyword evidence="7" id="KW-0269">Exonuclease</keyword>
<dbReference type="InterPro" id="IPR017964">
    <property type="entry name" value="DNA-dir_DNA_pol_B_CS"/>
</dbReference>
<evidence type="ECO:0000256" key="8">
    <source>
        <dbReference type="ARBA" id="ARBA00022932"/>
    </source>
</evidence>
<dbReference type="InterPro" id="IPR006133">
    <property type="entry name" value="DNA-dir_DNA_pol_B_exonuc"/>
</dbReference>
<dbReference type="SMART" id="SM00486">
    <property type="entry name" value="POLBc"/>
    <property type="match status" value="1"/>
</dbReference>
<evidence type="ECO:0000256" key="4">
    <source>
        <dbReference type="ARBA" id="ARBA00022705"/>
    </source>
</evidence>
<feature type="domain" description="DNA-directed DNA polymerase family B exonuclease" evidence="14">
    <location>
        <begin position="99"/>
        <end position="268"/>
    </location>
</feature>
<keyword evidence="2 12" id="KW-0808">Transferase</keyword>
<dbReference type="Gene3D" id="3.30.420.10">
    <property type="entry name" value="Ribonuclease H-like superfamily/Ribonuclease H"/>
    <property type="match status" value="1"/>
</dbReference>
<dbReference type="Gene3D" id="1.20.1280.300">
    <property type="match status" value="1"/>
</dbReference>
<dbReference type="EMBL" id="LR796247">
    <property type="protein sequence ID" value="CAB4131692.1"/>
    <property type="molecule type" value="Genomic_DNA"/>
</dbReference>
<dbReference type="SUPFAM" id="SSF56672">
    <property type="entry name" value="DNA/RNA polymerases"/>
    <property type="match status" value="1"/>
</dbReference>
<dbReference type="InterPro" id="IPR012337">
    <property type="entry name" value="RNaseH-like_sf"/>
</dbReference>
<dbReference type="Gene3D" id="3.30.342.10">
    <property type="entry name" value="DNA Polymerase, chain B, domain 1"/>
    <property type="match status" value="1"/>
</dbReference>
<dbReference type="GO" id="GO:0006261">
    <property type="term" value="P:DNA-templated DNA replication"/>
    <property type="evidence" value="ECO:0007669"/>
    <property type="project" value="TreeGrafter"/>
</dbReference>
<dbReference type="Pfam" id="PF03104">
    <property type="entry name" value="DNA_pol_B_exo1"/>
    <property type="match status" value="1"/>
</dbReference>
<dbReference type="PANTHER" id="PTHR10322">
    <property type="entry name" value="DNA POLYMERASE CATALYTIC SUBUNIT"/>
    <property type="match status" value="1"/>
</dbReference>
<dbReference type="Gene3D" id="3.40.1820.10">
    <property type="entry name" value="DnaQ-like 3'-5' exonuclease"/>
    <property type="match status" value="1"/>
</dbReference>
<organism evidence="15">
    <name type="scientific">uncultured Caudovirales phage</name>
    <dbReference type="NCBI Taxonomy" id="2100421"/>
    <lineage>
        <taxon>Viruses</taxon>
        <taxon>Duplodnaviria</taxon>
        <taxon>Heunggongvirae</taxon>
        <taxon>Uroviricota</taxon>
        <taxon>Caudoviricetes</taxon>
        <taxon>Peduoviridae</taxon>
        <taxon>Maltschvirus</taxon>
        <taxon>Maltschvirus maltsch</taxon>
    </lineage>
</organism>
<dbReference type="PRINTS" id="PR00106">
    <property type="entry name" value="DNAPOLB"/>
</dbReference>